<gene>
    <name evidence="2" type="ORF">ACFODZ_15595</name>
</gene>
<keyword evidence="3" id="KW-1185">Reference proteome</keyword>
<evidence type="ECO:0000313" key="2">
    <source>
        <dbReference type="EMBL" id="MFC3195678.1"/>
    </source>
</evidence>
<feature type="signal peptide" evidence="1">
    <location>
        <begin position="1"/>
        <end position="23"/>
    </location>
</feature>
<dbReference type="EMBL" id="JBHRTS010000009">
    <property type="protein sequence ID" value="MFC3195678.1"/>
    <property type="molecule type" value="Genomic_DNA"/>
</dbReference>
<sequence length="293" mass="30964">MSIRTQQVFLMTALVFGSHAAQAQVNLTEAEQSVVDHYKNMQSMGSEERKTYREQLFSGMSRSEQKSFQEAFKSIRSRLPELLGIEDTATETNKNQASANSGQSVRVPGSGIQYDSGNTTGTAGVASQMVGNRYDTAINTMGTACCSPVETSGTITMATFEMVNTFFGSAVFSVYSNVVGTGAVQVTSMAYPGLMTGLNTITLGGGGTANAYANGSFLAGIWQFDPTMTAIGVDTGTTGGQGHHGISLNDGAMGTMLTNLNSLNAVMRLQGNLVTASVPVELIDFTIEEDQDQ</sequence>
<dbReference type="RefSeq" id="WP_077412333.1">
    <property type="nucleotide sequence ID" value="NZ_JBHRTS010000009.1"/>
</dbReference>
<reference evidence="3" key="1">
    <citation type="journal article" date="2019" name="Int. J. Syst. Evol. Microbiol.">
        <title>The Global Catalogue of Microorganisms (GCM) 10K type strain sequencing project: providing services to taxonomists for standard genome sequencing and annotation.</title>
        <authorList>
            <consortium name="The Broad Institute Genomics Platform"/>
            <consortium name="The Broad Institute Genome Sequencing Center for Infectious Disease"/>
            <person name="Wu L."/>
            <person name="Ma J."/>
        </authorList>
    </citation>
    <scope>NUCLEOTIDE SEQUENCE [LARGE SCALE GENOMIC DNA]</scope>
    <source>
        <strain evidence="3">KCTC 42953</strain>
    </source>
</reference>
<keyword evidence="1" id="KW-0732">Signal</keyword>
<comment type="caution">
    <text evidence="2">The sequence shown here is derived from an EMBL/GenBank/DDBJ whole genome shotgun (WGS) entry which is preliminary data.</text>
</comment>
<feature type="chain" id="PRO_5046791231" evidence="1">
    <location>
        <begin position="24"/>
        <end position="293"/>
    </location>
</feature>
<evidence type="ECO:0000256" key="1">
    <source>
        <dbReference type="SAM" id="SignalP"/>
    </source>
</evidence>
<organism evidence="2 3">
    <name type="scientific">Marinicella sediminis</name>
    <dbReference type="NCBI Taxonomy" id="1792834"/>
    <lineage>
        <taxon>Bacteria</taxon>
        <taxon>Pseudomonadati</taxon>
        <taxon>Pseudomonadota</taxon>
        <taxon>Gammaproteobacteria</taxon>
        <taxon>Lysobacterales</taxon>
        <taxon>Marinicellaceae</taxon>
        <taxon>Marinicella</taxon>
    </lineage>
</organism>
<proteinExistence type="predicted"/>
<name>A0ABV7JC22_9GAMM</name>
<accession>A0ABV7JC22</accession>
<dbReference type="Proteomes" id="UP001595533">
    <property type="component" value="Unassembled WGS sequence"/>
</dbReference>
<protein>
    <submittedName>
        <fullName evidence="2">Uncharacterized protein</fullName>
    </submittedName>
</protein>
<evidence type="ECO:0000313" key="3">
    <source>
        <dbReference type="Proteomes" id="UP001595533"/>
    </source>
</evidence>